<dbReference type="SUPFAM" id="SSF55909">
    <property type="entry name" value="Pentein"/>
    <property type="match status" value="1"/>
</dbReference>
<dbReference type="PANTHER" id="PTHR47271:SF2">
    <property type="entry name" value="ARGININE DEIMINASE"/>
    <property type="match status" value="1"/>
</dbReference>
<accession>A0ABY9TCR8</accession>
<name>A0ABY9TCR8_BREBE</name>
<dbReference type="EMBL" id="CP134050">
    <property type="protein sequence ID" value="WNC17846.1"/>
    <property type="molecule type" value="Genomic_DNA"/>
</dbReference>
<dbReference type="Gene3D" id="3.75.10.10">
    <property type="entry name" value="L-arginine/glycine Amidinotransferase, Chain A"/>
    <property type="match status" value="1"/>
</dbReference>
<sequence length="284" mass="31838">MYGAVESIMIKHPKDSFISQEHLNRHWREYNYVTCPDYGEALREYEQFEAILKQHVPDVRYLPADERTGIDSIYAHDSVKITHKGAILLHPGKKLRQGEPKAVRDYFQSIGIPILGEIQGEGLVEGGDVVWMDERTVAVARGYRTNDEGIRQFKELTAGIVDECIVVPLPHGNGPDECLHLMSIISFVDKDLAVVYSKLMPVFFRELLIQRGVQLIEVPDDEYDNLGCNVLALAPRKVVVSAGNPVTKRLLEEAGAEVYEYKGTEITYKGTGGPTCLTAPLARR</sequence>
<evidence type="ECO:0000313" key="1">
    <source>
        <dbReference type="EMBL" id="WNC17846.1"/>
    </source>
</evidence>
<reference evidence="1 2" key="1">
    <citation type="submission" date="2023-09" db="EMBL/GenBank/DDBJ databases">
        <title>Complete Genome and Methylome dissection of Bacillus brevis NEB573 original source of BbsI restriction endonuclease.</title>
        <authorList>
            <person name="Fomenkov A."/>
            <person name="Roberts R.D."/>
        </authorList>
    </citation>
    <scope>NUCLEOTIDE SEQUENCE [LARGE SCALE GENOMIC DNA]</scope>
    <source>
        <strain evidence="1 2">NEB573</strain>
    </source>
</reference>
<organism evidence="1 2">
    <name type="scientific">Brevibacillus brevis</name>
    <name type="common">Bacillus brevis</name>
    <dbReference type="NCBI Taxonomy" id="1393"/>
    <lineage>
        <taxon>Bacteria</taxon>
        <taxon>Bacillati</taxon>
        <taxon>Bacillota</taxon>
        <taxon>Bacilli</taxon>
        <taxon>Bacillales</taxon>
        <taxon>Paenibacillaceae</taxon>
        <taxon>Brevibacillus</taxon>
    </lineage>
</organism>
<evidence type="ECO:0000313" key="2">
    <source>
        <dbReference type="Proteomes" id="UP001256827"/>
    </source>
</evidence>
<dbReference type="Pfam" id="PF02274">
    <property type="entry name" value="ADI"/>
    <property type="match status" value="2"/>
</dbReference>
<dbReference type="PANTHER" id="PTHR47271">
    <property type="entry name" value="ARGININE DEIMINASE"/>
    <property type="match status" value="1"/>
</dbReference>
<protein>
    <submittedName>
        <fullName evidence="1">Arginine deiminase family protein</fullName>
    </submittedName>
</protein>
<dbReference type="RefSeq" id="WP_310774597.1">
    <property type="nucleotide sequence ID" value="NZ_CP134050.1"/>
</dbReference>
<dbReference type="Proteomes" id="UP001256827">
    <property type="component" value="Chromosome"/>
</dbReference>
<gene>
    <name evidence="1" type="ORF">RGB73_28975</name>
</gene>
<proteinExistence type="predicted"/>
<keyword evidence="2" id="KW-1185">Reference proteome</keyword>